<gene>
    <name evidence="2" type="ORF">GUJ93_ZPchr0007g6237</name>
</gene>
<dbReference type="Proteomes" id="UP000729402">
    <property type="component" value="Unassembled WGS sequence"/>
</dbReference>
<evidence type="ECO:0000313" key="2">
    <source>
        <dbReference type="EMBL" id="KAG8078413.1"/>
    </source>
</evidence>
<feature type="compositionally biased region" description="Polar residues" evidence="1">
    <location>
        <begin position="129"/>
        <end position="144"/>
    </location>
</feature>
<protein>
    <submittedName>
        <fullName evidence="2">Uncharacterized protein</fullName>
    </submittedName>
</protein>
<name>A0A8J5TCK1_ZIZPA</name>
<reference evidence="2" key="1">
    <citation type="journal article" date="2021" name="bioRxiv">
        <title>Whole Genome Assembly and Annotation of Northern Wild Rice, Zizania palustris L., Supports a Whole Genome Duplication in the Zizania Genus.</title>
        <authorList>
            <person name="Haas M."/>
            <person name="Kono T."/>
            <person name="Macchietto M."/>
            <person name="Millas R."/>
            <person name="McGilp L."/>
            <person name="Shao M."/>
            <person name="Duquette J."/>
            <person name="Hirsch C.N."/>
            <person name="Kimball J."/>
        </authorList>
    </citation>
    <scope>NUCLEOTIDE SEQUENCE</scope>
    <source>
        <tissue evidence="2">Fresh leaf tissue</tissue>
    </source>
</reference>
<accession>A0A8J5TCK1</accession>
<evidence type="ECO:0000313" key="3">
    <source>
        <dbReference type="Proteomes" id="UP000729402"/>
    </source>
</evidence>
<sequence>MVPATIVPVAIGLKVSGDAFATRGVNSSYFSINPTDVCCAVRAHDVRGLQADENFRREAAAIKLNPRKDERGGVAMHDHIDRAEEDGCASRTPRRLCGSDAPIDSDTHRPVWPFDLPSRPSRGHLPHEGNNSAGEPSPRNTSETACHAMPCHVTSWQSLAGRLDGVVNFLNGHGRSEAVMLCRVRAALRSEVYESESERSVKLLSGALWK</sequence>
<comment type="caution">
    <text evidence="2">The sequence shown here is derived from an EMBL/GenBank/DDBJ whole genome shotgun (WGS) entry which is preliminary data.</text>
</comment>
<evidence type="ECO:0000256" key="1">
    <source>
        <dbReference type="SAM" id="MobiDB-lite"/>
    </source>
</evidence>
<feature type="region of interest" description="Disordered" evidence="1">
    <location>
        <begin position="79"/>
        <end position="144"/>
    </location>
</feature>
<organism evidence="2 3">
    <name type="scientific">Zizania palustris</name>
    <name type="common">Northern wild rice</name>
    <dbReference type="NCBI Taxonomy" id="103762"/>
    <lineage>
        <taxon>Eukaryota</taxon>
        <taxon>Viridiplantae</taxon>
        <taxon>Streptophyta</taxon>
        <taxon>Embryophyta</taxon>
        <taxon>Tracheophyta</taxon>
        <taxon>Spermatophyta</taxon>
        <taxon>Magnoliopsida</taxon>
        <taxon>Liliopsida</taxon>
        <taxon>Poales</taxon>
        <taxon>Poaceae</taxon>
        <taxon>BOP clade</taxon>
        <taxon>Oryzoideae</taxon>
        <taxon>Oryzeae</taxon>
        <taxon>Zizaniinae</taxon>
        <taxon>Zizania</taxon>
    </lineage>
</organism>
<dbReference type="AlphaFoldDB" id="A0A8J5TCK1"/>
<keyword evidence="3" id="KW-1185">Reference proteome</keyword>
<reference evidence="2" key="2">
    <citation type="submission" date="2021-02" db="EMBL/GenBank/DDBJ databases">
        <authorList>
            <person name="Kimball J.A."/>
            <person name="Haas M.W."/>
            <person name="Macchietto M."/>
            <person name="Kono T."/>
            <person name="Duquette J."/>
            <person name="Shao M."/>
        </authorList>
    </citation>
    <scope>NUCLEOTIDE SEQUENCE</scope>
    <source>
        <tissue evidence="2">Fresh leaf tissue</tissue>
    </source>
</reference>
<proteinExistence type="predicted"/>
<dbReference type="EMBL" id="JAAALK010000282">
    <property type="protein sequence ID" value="KAG8078413.1"/>
    <property type="molecule type" value="Genomic_DNA"/>
</dbReference>